<dbReference type="PANTHER" id="PTHR15955:SF10">
    <property type="entry name" value="DUF1115 DOMAIN PROTEIN (AFU_ORTHOLOGUE AFUA_5G14750)"/>
    <property type="match status" value="1"/>
</dbReference>
<dbReference type="CDD" id="cd24163">
    <property type="entry name" value="RWDD2_C"/>
    <property type="match status" value="1"/>
</dbReference>
<comment type="caution">
    <text evidence="2">The sequence shown here is derived from an EMBL/GenBank/DDBJ whole genome shotgun (WGS) entry which is preliminary data.</text>
</comment>
<protein>
    <recommendedName>
        <fullName evidence="1">Small nuclear ribonucleoprotein Prp3 C-terminal domain-containing protein</fullName>
    </recommendedName>
</protein>
<sequence length="298" mass="33647">MTEIQHPLWKDVLALQISTVDLLLAMFSPSEIDIANEVKLQLDVIRDWCEAENVEMKTQLPNNITFVSSVDISGAPGAIEVNITVPLCSLETELMEPPPLKYFLRQPVWMSKADVVDLSASMPQGDVFSAVEYIQENGYKFVRSVNETLNKNTIVEKGPIVRVWYYFPSLSTREKRDDMVNHAPGYELTGFVLAGKPGMLCLEGASINIDKYMNFIKTHSWSDIPSYQKKVSERYREEGGKNGLRSDEQIQRVFEGMQEITESLGDRGGKRANRGDMKALELWLQEKGLGDAFAKVIM</sequence>
<dbReference type="PANTHER" id="PTHR15955">
    <property type="entry name" value="RWD DOMAIN CONTAINING PROTEIN 2"/>
    <property type="match status" value="1"/>
</dbReference>
<dbReference type="EMBL" id="MU007030">
    <property type="protein sequence ID" value="KAF2431712.1"/>
    <property type="molecule type" value="Genomic_DNA"/>
</dbReference>
<feature type="domain" description="Small nuclear ribonucleoprotein Prp3 C-terminal" evidence="1">
    <location>
        <begin position="164"/>
        <end position="293"/>
    </location>
</feature>
<organism evidence="2 3">
    <name type="scientific">Tothia fuscella</name>
    <dbReference type="NCBI Taxonomy" id="1048955"/>
    <lineage>
        <taxon>Eukaryota</taxon>
        <taxon>Fungi</taxon>
        <taxon>Dikarya</taxon>
        <taxon>Ascomycota</taxon>
        <taxon>Pezizomycotina</taxon>
        <taxon>Dothideomycetes</taxon>
        <taxon>Pleosporomycetidae</taxon>
        <taxon>Venturiales</taxon>
        <taxon>Cylindrosympodiaceae</taxon>
        <taxon>Tothia</taxon>
    </lineage>
</organism>
<dbReference type="Gene3D" id="3.10.110.10">
    <property type="entry name" value="Ubiquitin Conjugating Enzyme"/>
    <property type="match status" value="1"/>
</dbReference>
<dbReference type="InterPro" id="IPR059181">
    <property type="entry name" value="RWDD2A-B_C"/>
</dbReference>
<keyword evidence="3" id="KW-1185">Reference proteome</keyword>
<dbReference type="AlphaFoldDB" id="A0A9P4NU32"/>
<dbReference type="Proteomes" id="UP000800235">
    <property type="component" value="Unassembled WGS sequence"/>
</dbReference>
<dbReference type="Pfam" id="PF06544">
    <property type="entry name" value="Prp3_C"/>
    <property type="match status" value="1"/>
</dbReference>
<evidence type="ECO:0000313" key="2">
    <source>
        <dbReference type="EMBL" id="KAF2431712.1"/>
    </source>
</evidence>
<gene>
    <name evidence="2" type="ORF">EJ08DRAFT_174040</name>
</gene>
<dbReference type="InterPro" id="IPR017359">
    <property type="entry name" value="Phi-like"/>
</dbReference>
<evidence type="ECO:0000259" key="1">
    <source>
        <dbReference type="Pfam" id="PF06544"/>
    </source>
</evidence>
<dbReference type="OrthoDB" id="432412at2759"/>
<reference evidence="2" key="1">
    <citation type="journal article" date="2020" name="Stud. Mycol.">
        <title>101 Dothideomycetes genomes: a test case for predicting lifestyles and emergence of pathogens.</title>
        <authorList>
            <person name="Haridas S."/>
            <person name="Albert R."/>
            <person name="Binder M."/>
            <person name="Bloem J."/>
            <person name="Labutti K."/>
            <person name="Salamov A."/>
            <person name="Andreopoulos B."/>
            <person name="Baker S."/>
            <person name="Barry K."/>
            <person name="Bills G."/>
            <person name="Bluhm B."/>
            <person name="Cannon C."/>
            <person name="Castanera R."/>
            <person name="Culley D."/>
            <person name="Daum C."/>
            <person name="Ezra D."/>
            <person name="Gonzalez J."/>
            <person name="Henrissat B."/>
            <person name="Kuo A."/>
            <person name="Liang C."/>
            <person name="Lipzen A."/>
            <person name="Lutzoni F."/>
            <person name="Magnuson J."/>
            <person name="Mondo S."/>
            <person name="Nolan M."/>
            <person name="Ohm R."/>
            <person name="Pangilinan J."/>
            <person name="Park H.-J."/>
            <person name="Ramirez L."/>
            <person name="Alfaro M."/>
            <person name="Sun H."/>
            <person name="Tritt A."/>
            <person name="Yoshinaga Y."/>
            <person name="Zwiers L.-H."/>
            <person name="Turgeon B."/>
            <person name="Goodwin S."/>
            <person name="Spatafora J."/>
            <person name="Crous P."/>
            <person name="Grigoriev I."/>
        </authorList>
    </citation>
    <scope>NUCLEOTIDE SEQUENCE</scope>
    <source>
        <strain evidence="2">CBS 130266</strain>
    </source>
</reference>
<dbReference type="InterPro" id="IPR010541">
    <property type="entry name" value="Prp3_C"/>
</dbReference>
<evidence type="ECO:0000313" key="3">
    <source>
        <dbReference type="Proteomes" id="UP000800235"/>
    </source>
</evidence>
<dbReference type="InterPro" id="IPR016135">
    <property type="entry name" value="UBQ-conjugating_enzyme/RWD"/>
</dbReference>
<accession>A0A9P4NU32</accession>
<proteinExistence type="predicted"/>
<name>A0A9P4NU32_9PEZI</name>
<dbReference type="PIRSF" id="PIRSF038021">
    <property type="entry name" value="UCP038021_RWDD2"/>
    <property type="match status" value="1"/>
</dbReference>
<dbReference type="SUPFAM" id="SSF54495">
    <property type="entry name" value="UBC-like"/>
    <property type="match status" value="1"/>
</dbReference>